<dbReference type="Pfam" id="PF12295">
    <property type="entry name" value="Symplekin_C"/>
    <property type="match status" value="1"/>
</dbReference>
<feature type="compositionally biased region" description="Basic and acidic residues" evidence="4">
    <location>
        <begin position="704"/>
        <end position="716"/>
    </location>
</feature>
<accession>A0A1X2HCG8</accession>
<evidence type="ECO:0000256" key="2">
    <source>
        <dbReference type="ARBA" id="ARBA00022664"/>
    </source>
</evidence>
<evidence type="ECO:0000259" key="5">
    <source>
        <dbReference type="Pfam" id="PF11935"/>
    </source>
</evidence>
<evidence type="ECO:0000256" key="1">
    <source>
        <dbReference type="ARBA" id="ARBA00004123"/>
    </source>
</evidence>
<keyword evidence="2" id="KW-0507">mRNA processing</keyword>
<dbReference type="PANTHER" id="PTHR15245:SF20">
    <property type="entry name" value="SYMPLEKIN"/>
    <property type="match status" value="1"/>
</dbReference>
<reference evidence="7 8" key="1">
    <citation type="submission" date="2016-07" db="EMBL/GenBank/DDBJ databases">
        <title>Pervasive Adenine N6-methylation of Active Genes in Fungi.</title>
        <authorList>
            <consortium name="DOE Joint Genome Institute"/>
            <person name="Mondo S.J."/>
            <person name="Dannebaum R.O."/>
            <person name="Kuo R.C."/>
            <person name="Labutti K."/>
            <person name="Haridas S."/>
            <person name="Kuo A."/>
            <person name="Salamov A."/>
            <person name="Ahrendt S.R."/>
            <person name="Lipzen A."/>
            <person name="Sullivan W."/>
            <person name="Andreopoulos W.B."/>
            <person name="Clum A."/>
            <person name="Lindquist E."/>
            <person name="Daum C."/>
            <person name="Ramamoorthy G.K."/>
            <person name="Gryganskyi A."/>
            <person name="Culley D."/>
            <person name="Magnuson J.K."/>
            <person name="James T.Y."/>
            <person name="O'Malley M.A."/>
            <person name="Stajich J.E."/>
            <person name="Spatafora J.W."/>
            <person name="Visel A."/>
            <person name="Grigoriev I.V."/>
        </authorList>
    </citation>
    <scope>NUCLEOTIDE SEQUENCE [LARGE SCALE GENOMIC DNA]</scope>
    <source>
        <strain evidence="7 8">NRRL 2496</strain>
    </source>
</reference>
<dbReference type="InterPro" id="IPR016024">
    <property type="entry name" value="ARM-type_fold"/>
</dbReference>
<dbReference type="InterPro" id="IPR011989">
    <property type="entry name" value="ARM-like"/>
</dbReference>
<feature type="region of interest" description="Disordered" evidence="4">
    <location>
        <begin position="691"/>
        <end position="743"/>
    </location>
</feature>
<dbReference type="InterPro" id="IPR032460">
    <property type="entry name" value="Symplekin/Pta1_N"/>
</dbReference>
<dbReference type="OrthoDB" id="331600at2759"/>
<comment type="caution">
    <text evidence="7">The sequence shown here is derived from an EMBL/GenBank/DDBJ whole genome shotgun (WGS) entry which is preliminary data.</text>
</comment>
<feature type="region of interest" description="Disordered" evidence="4">
    <location>
        <begin position="344"/>
        <end position="421"/>
    </location>
</feature>
<comment type="subcellular location">
    <subcellularLocation>
        <location evidence="1">Nucleus</location>
    </subcellularLocation>
</comment>
<dbReference type="GO" id="GO:0005847">
    <property type="term" value="C:mRNA cleavage and polyadenylation specificity factor complex"/>
    <property type="evidence" value="ECO:0007669"/>
    <property type="project" value="TreeGrafter"/>
</dbReference>
<feature type="compositionally biased region" description="Basic and acidic residues" evidence="4">
    <location>
        <begin position="398"/>
        <end position="410"/>
    </location>
</feature>
<feature type="region of interest" description="Disordered" evidence="4">
    <location>
        <begin position="248"/>
        <end position="298"/>
    </location>
</feature>
<dbReference type="PANTHER" id="PTHR15245">
    <property type="entry name" value="SYMPLEKIN-RELATED"/>
    <property type="match status" value="1"/>
</dbReference>
<evidence type="ECO:0000256" key="3">
    <source>
        <dbReference type="ARBA" id="ARBA00023242"/>
    </source>
</evidence>
<feature type="compositionally biased region" description="Low complexity" evidence="4">
    <location>
        <begin position="277"/>
        <end position="298"/>
    </location>
</feature>
<dbReference type="InParanoid" id="A0A1X2HCG8"/>
<dbReference type="Gene3D" id="1.25.10.10">
    <property type="entry name" value="Leucine-rich Repeat Variant"/>
    <property type="match status" value="1"/>
</dbReference>
<evidence type="ECO:0000259" key="6">
    <source>
        <dbReference type="Pfam" id="PF12295"/>
    </source>
</evidence>
<dbReference type="STRING" id="13706.A0A1X2HCG8"/>
<keyword evidence="3" id="KW-0539">Nucleus</keyword>
<dbReference type="InterPro" id="IPR021850">
    <property type="entry name" value="Symplekin/Pta1"/>
</dbReference>
<dbReference type="SUPFAM" id="SSF48371">
    <property type="entry name" value="ARM repeat"/>
    <property type="match status" value="1"/>
</dbReference>
<organism evidence="7 8">
    <name type="scientific">Syncephalastrum racemosum</name>
    <name type="common">Filamentous fungus</name>
    <dbReference type="NCBI Taxonomy" id="13706"/>
    <lineage>
        <taxon>Eukaryota</taxon>
        <taxon>Fungi</taxon>
        <taxon>Fungi incertae sedis</taxon>
        <taxon>Mucoromycota</taxon>
        <taxon>Mucoromycotina</taxon>
        <taxon>Mucoromycetes</taxon>
        <taxon>Mucorales</taxon>
        <taxon>Syncephalastraceae</taxon>
        <taxon>Syncephalastrum</taxon>
    </lineage>
</organism>
<evidence type="ECO:0000313" key="7">
    <source>
        <dbReference type="EMBL" id="ORY96498.1"/>
    </source>
</evidence>
<evidence type="ECO:0000256" key="4">
    <source>
        <dbReference type="SAM" id="MobiDB-lite"/>
    </source>
</evidence>
<sequence length="1066" mass="118446">MNSPELQLLHDFNDAVLEDIQTAPGYATNRFLDAIAELITPNNQVDTIKDALRAFGLVVPHVFKTICQNETETKMWQTTKHIISIVRKQLADHDNFGVRLHAVHCFLNLILLFTKPESYRPDEPTLNMVRANHQLLNGDELFELGKTLFQNLLGRLRSSASNSASLLTAVVNVLATLARRRAVLQKYILNAFVSVSQNPPSGLDAQQKRDVDKAVKVALVALIRSETSRSKRDEMIQAFQAVGGNPASFQRLSKQGKRPHPSSSSNENAEKRHRPESTPTKAEPSTSTPPTAPASAVPSIDVTTIPHSVVLEIVFGVLQNISLDVVRERIASLPANLGQLPYMRGPVEPQLPPQPLPPHAQPQPMPQLTSTPPPVPASTASTSAPAPPVTVETSQPRIKREPATGEEPKPARNLTSTNLQPGIPLASVEERASQSLKMKPYKLVALPEDSAVDRLSMTKKAVQRMFEAATGAPNAGETTTWNLTSRTVWLYVLGKVIGRETKTVTDAEGDTSMDVKLDIKESITDPDMLKEMLLEFCVDDLPERYDIAGLWLTGEYLRDQKQSTQDFSKWLLMTLERGIPTLAAKDDKTLQKLIRDVPGLNMAAIELLKKNMTEEFTRFIPCASVLFDQVDSHTKVGNACLDVLLEFCTNPDVKRRSHAIVAVKKWVPNDATISPLVESYALNALQKVKEAPPAPVKAETPPPKQEDAKEETPTRYDEDDDMQQQSDPDASDQPAEAQENEWSETDVVRHIELYFALCHRKNALLEKLYDVYIHASDNVKRYVRIHISRLIKAIGMKSADLLEIIRHFPAGGESLTIQILNSLCENAQPTPELVAVVKNVYAEKGDVNFLIPIVSGFTKNDILQNLSSILNCLNETEEQRKVVTDVFTRMVSGSATAAAPMTAAEVLEGIINSDESLSLRKSIEAIQLCVSLTDLFTSKEVAEALTQVSEQLGNPVEQSRRPVLVMVTMIRCVPIHKDLHPFILSLMQKLISKKIWRWPSLWKGFLRCIEDTLPGSVKAIVGLPDTQLEDVLRKIPNSRSPLREYAEQNQLVRVLVMMKKLNMIEE</sequence>
<dbReference type="Pfam" id="PF11935">
    <property type="entry name" value="SYMPK_PTA1_N"/>
    <property type="match status" value="1"/>
</dbReference>
<feature type="compositionally biased region" description="Low complexity" evidence="4">
    <location>
        <begin position="723"/>
        <end position="735"/>
    </location>
</feature>
<feature type="compositionally biased region" description="Pro residues" evidence="4">
    <location>
        <begin position="349"/>
        <end position="376"/>
    </location>
</feature>
<keyword evidence="8" id="KW-1185">Reference proteome</keyword>
<name>A0A1X2HCG8_SYNRA</name>
<dbReference type="AlphaFoldDB" id="A0A1X2HCG8"/>
<gene>
    <name evidence="7" type="ORF">BCR43DRAFT_524579</name>
</gene>
<feature type="domain" description="Symplekin/Pta1 N-terminal" evidence="5">
    <location>
        <begin position="45"/>
        <end position="245"/>
    </location>
</feature>
<proteinExistence type="predicted"/>
<feature type="compositionally biased region" description="Pro residues" evidence="4">
    <location>
        <begin position="692"/>
        <end position="703"/>
    </location>
</feature>
<evidence type="ECO:0000313" key="8">
    <source>
        <dbReference type="Proteomes" id="UP000242180"/>
    </source>
</evidence>
<dbReference type="OMA" id="AREMCLN"/>
<dbReference type="Proteomes" id="UP000242180">
    <property type="component" value="Unassembled WGS sequence"/>
</dbReference>
<dbReference type="InterPro" id="IPR022075">
    <property type="entry name" value="Symplekin_C"/>
</dbReference>
<protein>
    <submittedName>
        <fullName evidence="7">Symplekin tight junction protein C terminal-domain-containing protein</fullName>
    </submittedName>
</protein>
<dbReference type="GO" id="GO:0006397">
    <property type="term" value="P:mRNA processing"/>
    <property type="evidence" value="ECO:0007669"/>
    <property type="project" value="UniProtKB-KW"/>
</dbReference>
<dbReference type="EMBL" id="MCGN01000005">
    <property type="protein sequence ID" value="ORY96498.1"/>
    <property type="molecule type" value="Genomic_DNA"/>
</dbReference>
<feature type="domain" description="Symplekin C-terminal" evidence="6">
    <location>
        <begin position="846"/>
        <end position="1034"/>
    </location>
</feature>